<feature type="domain" description="Response regulatory" evidence="15">
    <location>
        <begin position="350"/>
        <end position="470"/>
    </location>
</feature>
<evidence type="ECO:0000256" key="8">
    <source>
        <dbReference type="ARBA" id="ARBA00022741"/>
    </source>
</evidence>
<accession>A0A0F9I6V2</accession>
<dbReference type="Pfam" id="PF00072">
    <property type="entry name" value="Response_reg"/>
    <property type="match status" value="3"/>
</dbReference>
<evidence type="ECO:0000256" key="6">
    <source>
        <dbReference type="ARBA" id="ARBA00022679"/>
    </source>
</evidence>
<dbReference type="InterPro" id="IPR036890">
    <property type="entry name" value="HATPase_C_sf"/>
</dbReference>
<dbReference type="CDD" id="cd00082">
    <property type="entry name" value="HisKA"/>
    <property type="match status" value="1"/>
</dbReference>
<comment type="catalytic activity">
    <reaction evidence="1">
        <text>ATP + protein L-histidine = ADP + protein N-phospho-L-histidine.</text>
        <dbReference type="EC" id="2.7.13.3"/>
    </reaction>
</comment>
<dbReference type="AlphaFoldDB" id="A0A0F9I6V2"/>
<organism evidence="17">
    <name type="scientific">marine sediment metagenome</name>
    <dbReference type="NCBI Taxonomy" id="412755"/>
    <lineage>
        <taxon>unclassified sequences</taxon>
        <taxon>metagenomes</taxon>
        <taxon>ecological metagenomes</taxon>
    </lineage>
</organism>
<feature type="domain" description="Response regulatory" evidence="15">
    <location>
        <begin position="493"/>
        <end position="626"/>
    </location>
</feature>
<evidence type="ECO:0000256" key="10">
    <source>
        <dbReference type="ARBA" id="ARBA00022840"/>
    </source>
</evidence>
<dbReference type="EC" id="2.7.13.3" evidence="3"/>
<keyword evidence="8" id="KW-0547">Nucleotide-binding</keyword>
<dbReference type="Pfam" id="PF02518">
    <property type="entry name" value="HATPase_c"/>
    <property type="match status" value="1"/>
</dbReference>
<dbReference type="InterPro" id="IPR003594">
    <property type="entry name" value="HATPase_dom"/>
</dbReference>
<dbReference type="InterPro" id="IPR036641">
    <property type="entry name" value="HPT_dom_sf"/>
</dbReference>
<dbReference type="InterPro" id="IPR003018">
    <property type="entry name" value="GAF"/>
</dbReference>
<comment type="subcellular location">
    <subcellularLocation>
        <location evidence="2">Cell membrane</location>
        <topology evidence="2">Multi-pass membrane protein</topology>
    </subcellularLocation>
</comment>
<dbReference type="Pfam" id="PF00512">
    <property type="entry name" value="HisKA"/>
    <property type="match status" value="1"/>
</dbReference>
<dbReference type="SMART" id="SM00387">
    <property type="entry name" value="HATPase_c"/>
    <property type="match status" value="1"/>
</dbReference>
<dbReference type="PROSITE" id="PS50894">
    <property type="entry name" value="HPT"/>
    <property type="match status" value="1"/>
</dbReference>
<evidence type="ECO:0000256" key="9">
    <source>
        <dbReference type="ARBA" id="ARBA00022777"/>
    </source>
</evidence>
<gene>
    <name evidence="17" type="ORF">LCGC14_1617200</name>
</gene>
<evidence type="ECO:0000256" key="1">
    <source>
        <dbReference type="ARBA" id="ARBA00000085"/>
    </source>
</evidence>
<dbReference type="FunFam" id="1.10.287.130:FF:000002">
    <property type="entry name" value="Two-component osmosensing histidine kinase"/>
    <property type="match status" value="1"/>
</dbReference>
<dbReference type="PROSITE" id="PS50109">
    <property type="entry name" value="HIS_KIN"/>
    <property type="match status" value="1"/>
</dbReference>
<dbReference type="CDD" id="cd16922">
    <property type="entry name" value="HATPase_EvgS-ArcB-TorS-like"/>
    <property type="match status" value="1"/>
</dbReference>
<dbReference type="Pfam" id="PF01590">
    <property type="entry name" value="GAF"/>
    <property type="match status" value="1"/>
</dbReference>
<keyword evidence="9" id="KW-0418">Kinase</keyword>
<dbReference type="Gene3D" id="3.40.50.2300">
    <property type="match status" value="2"/>
</dbReference>
<dbReference type="GO" id="GO:0000155">
    <property type="term" value="F:phosphorelay sensor kinase activity"/>
    <property type="evidence" value="ECO:0007669"/>
    <property type="project" value="InterPro"/>
</dbReference>
<dbReference type="FunFam" id="3.30.565.10:FF:000010">
    <property type="entry name" value="Sensor histidine kinase RcsC"/>
    <property type="match status" value="1"/>
</dbReference>
<dbReference type="Pfam" id="PF01627">
    <property type="entry name" value="Hpt"/>
    <property type="match status" value="1"/>
</dbReference>
<dbReference type="InterPro" id="IPR004358">
    <property type="entry name" value="Sig_transdc_His_kin-like_C"/>
</dbReference>
<evidence type="ECO:0000256" key="3">
    <source>
        <dbReference type="ARBA" id="ARBA00012438"/>
    </source>
</evidence>
<dbReference type="InterPro" id="IPR001789">
    <property type="entry name" value="Sig_transdc_resp-reg_receiver"/>
</dbReference>
<dbReference type="InterPro" id="IPR011006">
    <property type="entry name" value="CheY-like_superfamily"/>
</dbReference>
<dbReference type="SUPFAM" id="SSF47226">
    <property type="entry name" value="Histidine-containing phosphotransfer domain, HPT domain"/>
    <property type="match status" value="1"/>
</dbReference>
<evidence type="ECO:0000256" key="7">
    <source>
        <dbReference type="ARBA" id="ARBA00022692"/>
    </source>
</evidence>
<evidence type="ECO:0000259" key="16">
    <source>
        <dbReference type="PROSITE" id="PS50894"/>
    </source>
</evidence>
<dbReference type="GO" id="GO:0005886">
    <property type="term" value="C:plasma membrane"/>
    <property type="evidence" value="ECO:0007669"/>
    <property type="project" value="UniProtKB-SubCell"/>
</dbReference>
<keyword evidence="5" id="KW-0597">Phosphoprotein</keyword>
<evidence type="ECO:0000256" key="13">
    <source>
        <dbReference type="ARBA" id="ARBA00023136"/>
    </source>
</evidence>
<dbReference type="PROSITE" id="PS50110">
    <property type="entry name" value="RESPONSE_REGULATORY"/>
    <property type="match status" value="2"/>
</dbReference>
<comment type="caution">
    <text evidence="17">The sequence shown here is derived from an EMBL/GenBank/DDBJ whole genome shotgun (WGS) entry which is preliminary data.</text>
</comment>
<dbReference type="GO" id="GO:0005524">
    <property type="term" value="F:ATP binding"/>
    <property type="evidence" value="ECO:0007669"/>
    <property type="project" value="UniProtKB-KW"/>
</dbReference>
<dbReference type="PRINTS" id="PR00344">
    <property type="entry name" value="BCTRLSENSOR"/>
</dbReference>
<dbReference type="SUPFAM" id="SSF55874">
    <property type="entry name" value="ATPase domain of HSP90 chaperone/DNA topoisomerase II/histidine kinase"/>
    <property type="match status" value="1"/>
</dbReference>
<evidence type="ECO:0000256" key="11">
    <source>
        <dbReference type="ARBA" id="ARBA00022989"/>
    </source>
</evidence>
<evidence type="ECO:0000313" key="17">
    <source>
        <dbReference type="EMBL" id="KKM23242.1"/>
    </source>
</evidence>
<dbReference type="PANTHER" id="PTHR45339:SF1">
    <property type="entry name" value="HYBRID SIGNAL TRANSDUCTION HISTIDINE KINASE J"/>
    <property type="match status" value="1"/>
</dbReference>
<keyword evidence="4" id="KW-1003">Cell membrane</keyword>
<proteinExistence type="predicted"/>
<feature type="non-terminal residue" evidence="17">
    <location>
        <position position="1"/>
    </location>
</feature>
<evidence type="ECO:0000259" key="14">
    <source>
        <dbReference type="PROSITE" id="PS50109"/>
    </source>
</evidence>
<reference evidence="17" key="1">
    <citation type="journal article" date="2015" name="Nature">
        <title>Complex archaea that bridge the gap between prokaryotes and eukaryotes.</title>
        <authorList>
            <person name="Spang A."/>
            <person name="Saw J.H."/>
            <person name="Jorgensen S.L."/>
            <person name="Zaremba-Niedzwiedzka K."/>
            <person name="Martijn J."/>
            <person name="Lind A.E."/>
            <person name="van Eijk R."/>
            <person name="Schleper C."/>
            <person name="Guy L."/>
            <person name="Ettema T.J."/>
        </authorList>
    </citation>
    <scope>NUCLEOTIDE SEQUENCE</scope>
</reference>
<sequence>IGQAAEKRIPYQVPDLVNVPNYPLSYMKQAGFRALLALPLLHKDRLIGGLVVRRKAADEFPLPIVGLLQTFAAQSVLAIHNARLFREIEEKGHELELADRLKSQFLANMSHEMRTPMNAIIGMADLALGTKLTSKQREYLSVVRSSSRALLTLINDILDFSKIEAGKLEIEAVPFGLRDLLDDVADSFKVQVIKKEIEFVIAASVGAPEGLVGDPLRLRQILVNLIGNAFKFTEKGQICLEVLPAGQAKGAEVGLNFTVSDTGIGIHLDEIDALRDVFTQADASTTRKFGGTGLGLSISNQLIQLMGGSGIGIESELGRGSAFSFNLSFPRYTAGEERDLIVPEKIKGLRALIIEDNEASMKVLGQMLEHFGIRNEGAVTAEEGLALLSSEEGARRFGLVFIDWKLPGMDGLSAAEEIKNSETLKDLTIILMSAFGGEREISKNGNKVVNGFLHKPIKQSTLFDTIMTAFGYTSRPEGLKDLAASEREFEGIRVLLAEDNKANQQVACEVLFQAGFEVDVANNGREALEALQRREYAVVLMDVQMPVMDGYEATRRIRELEGSSQSSPLKTGSSTIINRQSPIPIIAITASAMKGDREKCLAAGIDDYISKPINRDELFRVLRKCLKAVGPPADSGLAAGDTAEDHPPLPELQGIDVSEGLRRLGVSWERFSKLLLRFSGGQTEVFEELRQAVENGDRENVRLLAHSLAGAAGNISATALSKAAKDLEHAAAGDKGDDEAGLPEYLAAMEREFDVVIGSINSLASVDDRTGIKPAPSSRLDLKQLLSYLQKLEPHLKRRYAKESGAIIDEISRLTWPEDLKDNLEELDGLVRKYRLKQAYPVLESIMKRLAEVKGE</sequence>
<dbReference type="InterPro" id="IPR005467">
    <property type="entry name" value="His_kinase_dom"/>
</dbReference>
<evidence type="ECO:0000256" key="5">
    <source>
        <dbReference type="ARBA" id="ARBA00022553"/>
    </source>
</evidence>
<dbReference type="FunFam" id="3.40.50.2300:FF:000146">
    <property type="entry name" value="Putative two-component response regulator SSK1p"/>
    <property type="match status" value="1"/>
</dbReference>
<keyword evidence="12" id="KW-0902">Two-component regulatory system</keyword>
<keyword evidence="13" id="KW-0472">Membrane</keyword>
<dbReference type="Gene3D" id="3.30.450.40">
    <property type="match status" value="1"/>
</dbReference>
<keyword evidence="7" id="KW-0812">Transmembrane</keyword>
<dbReference type="CDD" id="cd17546">
    <property type="entry name" value="REC_hyHK_CKI1_RcsC-like"/>
    <property type="match status" value="2"/>
</dbReference>
<dbReference type="Gene3D" id="3.30.565.10">
    <property type="entry name" value="Histidine kinase-like ATPase, C-terminal domain"/>
    <property type="match status" value="1"/>
</dbReference>
<dbReference type="InterPro" id="IPR036097">
    <property type="entry name" value="HisK_dim/P_sf"/>
</dbReference>
<dbReference type="PANTHER" id="PTHR45339">
    <property type="entry name" value="HYBRID SIGNAL TRANSDUCTION HISTIDINE KINASE J"/>
    <property type="match status" value="1"/>
</dbReference>
<dbReference type="InterPro" id="IPR003661">
    <property type="entry name" value="HisK_dim/P_dom"/>
</dbReference>
<dbReference type="SUPFAM" id="SSF55781">
    <property type="entry name" value="GAF domain-like"/>
    <property type="match status" value="1"/>
</dbReference>
<dbReference type="SUPFAM" id="SSF47384">
    <property type="entry name" value="Homodimeric domain of signal transducing histidine kinase"/>
    <property type="match status" value="1"/>
</dbReference>
<keyword evidence="10" id="KW-0067">ATP-binding</keyword>
<dbReference type="Gene3D" id="1.10.287.130">
    <property type="match status" value="1"/>
</dbReference>
<dbReference type="Gene3D" id="1.20.120.160">
    <property type="entry name" value="HPT domain"/>
    <property type="match status" value="1"/>
</dbReference>
<feature type="domain" description="Histidine kinase" evidence="14">
    <location>
        <begin position="108"/>
        <end position="331"/>
    </location>
</feature>
<feature type="domain" description="HPt" evidence="16">
    <location>
        <begin position="667"/>
        <end position="763"/>
    </location>
</feature>
<dbReference type="EMBL" id="LAZR01013166">
    <property type="protein sequence ID" value="KKM23242.1"/>
    <property type="molecule type" value="Genomic_DNA"/>
</dbReference>
<evidence type="ECO:0000259" key="15">
    <source>
        <dbReference type="PROSITE" id="PS50110"/>
    </source>
</evidence>
<name>A0A0F9I6V2_9ZZZZ</name>
<dbReference type="InterPro" id="IPR008207">
    <property type="entry name" value="Sig_transdc_His_kin_Hpt_dom"/>
</dbReference>
<keyword evidence="11" id="KW-1133">Transmembrane helix</keyword>
<dbReference type="InterPro" id="IPR029016">
    <property type="entry name" value="GAF-like_dom_sf"/>
</dbReference>
<dbReference type="SMART" id="SM00448">
    <property type="entry name" value="REC"/>
    <property type="match status" value="2"/>
</dbReference>
<dbReference type="SMART" id="SM00388">
    <property type="entry name" value="HisKA"/>
    <property type="match status" value="1"/>
</dbReference>
<evidence type="ECO:0000256" key="4">
    <source>
        <dbReference type="ARBA" id="ARBA00022475"/>
    </source>
</evidence>
<keyword evidence="6" id="KW-0808">Transferase</keyword>
<evidence type="ECO:0000256" key="2">
    <source>
        <dbReference type="ARBA" id="ARBA00004651"/>
    </source>
</evidence>
<protein>
    <recommendedName>
        <fullName evidence="3">histidine kinase</fullName>
        <ecNumber evidence="3">2.7.13.3</ecNumber>
    </recommendedName>
</protein>
<dbReference type="SUPFAM" id="SSF52172">
    <property type="entry name" value="CheY-like"/>
    <property type="match status" value="2"/>
</dbReference>
<evidence type="ECO:0000256" key="12">
    <source>
        <dbReference type="ARBA" id="ARBA00023012"/>
    </source>
</evidence>